<evidence type="ECO:0000259" key="3">
    <source>
        <dbReference type="Pfam" id="PF13865"/>
    </source>
</evidence>
<dbReference type="Proteomes" id="UP000191144">
    <property type="component" value="Chromosome C"/>
</dbReference>
<dbReference type="Pfam" id="PF13865">
    <property type="entry name" value="FoP_duplication"/>
    <property type="match status" value="1"/>
</dbReference>
<feature type="compositionally biased region" description="Basic and acidic residues" evidence="2">
    <location>
        <begin position="42"/>
        <end position="68"/>
    </location>
</feature>
<feature type="compositionally biased region" description="Basic residues" evidence="2">
    <location>
        <begin position="154"/>
        <end position="173"/>
    </location>
</feature>
<evidence type="ECO:0000313" key="4">
    <source>
        <dbReference type="EMBL" id="SCU82323.1"/>
    </source>
</evidence>
<sequence>MSIDDDLDSIIGESKPSKGVTKYRRRDLRNGLASRIGGGSNDSREFSRRDFDPESYPRSDRLYNDEGIRNPTAAPKKRVRIIKIPLDVSDFVIEDMVKEIATPVYANFYDHADSRTGVFEFEKPTQLEQVAAAFTDREVNGSKLSADIYELKSRQNRRTQKKGHHGARRGQRGGRKESPVKPSADQLDQELEAYMKD</sequence>
<feature type="region of interest" description="Disordered" evidence="2">
    <location>
        <begin position="152"/>
        <end position="197"/>
    </location>
</feature>
<dbReference type="GO" id="GO:0003723">
    <property type="term" value="F:RNA binding"/>
    <property type="evidence" value="ECO:0007669"/>
    <property type="project" value="UniProtKB-KW"/>
</dbReference>
<evidence type="ECO:0000313" key="5">
    <source>
        <dbReference type="Proteomes" id="UP000191144"/>
    </source>
</evidence>
<evidence type="ECO:0000256" key="2">
    <source>
        <dbReference type="SAM" id="MobiDB-lite"/>
    </source>
</evidence>
<dbReference type="OrthoDB" id="1099063at2759"/>
<dbReference type="AlphaFoldDB" id="A0A1G4IYP1"/>
<protein>
    <submittedName>
        <fullName evidence="4">LAME_0C00628g1_1</fullName>
    </submittedName>
</protein>
<organism evidence="4 5">
    <name type="scientific">Lachancea meyersii CBS 8951</name>
    <dbReference type="NCBI Taxonomy" id="1266667"/>
    <lineage>
        <taxon>Eukaryota</taxon>
        <taxon>Fungi</taxon>
        <taxon>Dikarya</taxon>
        <taxon>Ascomycota</taxon>
        <taxon>Saccharomycotina</taxon>
        <taxon>Saccharomycetes</taxon>
        <taxon>Saccharomycetales</taxon>
        <taxon>Saccharomycetaceae</taxon>
        <taxon>Lachancea</taxon>
    </lineage>
</organism>
<evidence type="ECO:0000256" key="1">
    <source>
        <dbReference type="ARBA" id="ARBA00022884"/>
    </source>
</evidence>
<proteinExistence type="predicted"/>
<dbReference type="EMBL" id="LT598479">
    <property type="protein sequence ID" value="SCU82323.1"/>
    <property type="molecule type" value="Genomic_DNA"/>
</dbReference>
<keyword evidence="5" id="KW-1185">Reference proteome</keyword>
<feature type="region of interest" description="Disordered" evidence="2">
    <location>
        <begin position="1"/>
        <end position="70"/>
    </location>
</feature>
<accession>A0A1G4IYP1</accession>
<keyword evidence="1" id="KW-0694">RNA-binding</keyword>
<name>A0A1G4IYP1_9SACH</name>
<dbReference type="InterPro" id="IPR025715">
    <property type="entry name" value="FoP_C"/>
</dbReference>
<reference evidence="5" key="1">
    <citation type="submission" date="2016-03" db="EMBL/GenBank/DDBJ databases">
        <authorList>
            <person name="Devillers Hugo."/>
        </authorList>
    </citation>
    <scope>NUCLEOTIDE SEQUENCE [LARGE SCALE GENOMIC DNA]</scope>
</reference>
<feature type="domain" description="Chromatin target of PRMT1 protein C-terminal" evidence="3">
    <location>
        <begin position="153"/>
        <end position="196"/>
    </location>
</feature>
<gene>
    <name evidence="4" type="ORF">LAME_0C00628G</name>
</gene>